<dbReference type="AlphaFoldDB" id="A0A1Y2I4B7"/>
<reference evidence="2 3" key="1">
    <citation type="submission" date="2016-07" db="EMBL/GenBank/DDBJ databases">
        <title>Pervasive Adenine N6-methylation of Active Genes in Fungi.</title>
        <authorList>
            <consortium name="DOE Joint Genome Institute"/>
            <person name="Mondo S.J."/>
            <person name="Dannebaum R.O."/>
            <person name="Kuo R.C."/>
            <person name="Labutti K."/>
            <person name="Haridas S."/>
            <person name="Kuo A."/>
            <person name="Salamov A."/>
            <person name="Ahrendt S.R."/>
            <person name="Lipzen A."/>
            <person name="Sullivan W."/>
            <person name="Andreopoulos W.B."/>
            <person name="Clum A."/>
            <person name="Lindquist E."/>
            <person name="Daum C."/>
            <person name="Ramamoorthy G.K."/>
            <person name="Gryganskyi A."/>
            <person name="Culley D."/>
            <person name="Magnuson J.K."/>
            <person name="James T.Y."/>
            <person name="O'Malley M.A."/>
            <person name="Stajich J.E."/>
            <person name="Spatafora J.W."/>
            <person name="Visel A."/>
            <person name="Grigoriev I.V."/>
        </authorList>
    </citation>
    <scope>NUCLEOTIDE SEQUENCE [LARGE SCALE GENOMIC DNA]</scope>
    <source>
        <strain evidence="2 3">PL171</strain>
    </source>
</reference>
<feature type="region of interest" description="Disordered" evidence="1">
    <location>
        <begin position="1"/>
        <end position="66"/>
    </location>
</feature>
<feature type="compositionally biased region" description="Low complexity" evidence="1">
    <location>
        <begin position="126"/>
        <end position="136"/>
    </location>
</feature>
<comment type="caution">
    <text evidence="2">The sequence shown here is derived from an EMBL/GenBank/DDBJ whole genome shotgun (WGS) entry which is preliminary data.</text>
</comment>
<name>A0A1Y2I4B7_9FUNG</name>
<feature type="compositionally biased region" description="Low complexity" evidence="1">
    <location>
        <begin position="18"/>
        <end position="34"/>
    </location>
</feature>
<protein>
    <submittedName>
        <fullName evidence="2">Uncharacterized protein</fullName>
    </submittedName>
</protein>
<evidence type="ECO:0000313" key="2">
    <source>
        <dbReference type="EMBL" id="ORZ41728.1"/>
    </source>
</evidence>
<feature type="compositionally biased region" description="Low complexity" evidence="1">
    <location>
        <begin position="150"/>
        <end position="167"/>
    </location>
</feature>
<evidence type="ECO:0000313" key="3">
    <source>
        <dbReference type="Proteomes" id="UP000193411"/>
    </source>
</evidence>
<feature type="compositionally biased region" description="Low complexity" evidence="1">
    <location>
        <begin position="211"/>
        <end position="220"/>
    </location>
</feature>
<feature type="compositionally biased region" description="Low complexity" evidence="1">
    <location>
        <begin position="449"/>
        <end position="465"/>
    </location>
</feature>
<feature type="compositionally biased region" description="Low complexity" evidence="1">
    <location>
        <begin position="192"/>
        <end position="202"/>
    </location>
</feature>
<sequence length="485" mass="50877">MAFPFQSFFVRNDRKKPQQQQPAPHAPPSAQAPLPGGGGGGYGHDQHHNAHAAHTGQAPHPHQNQQQTADYYADPLSLPGIIVPGAAQANANATAGTHHYSSAPHFTIPASSNHSSPQLTYHAGRSTTATAGSASTPAVSPYLGYQQQQYPHYQQQQQATYPSATTPQPQPPPGGASSAVGYPPTTPTYSAPGDPTTPTTPGLSSQLQHLSTSAPTTPAADARSMGGGGGANSDAWSLRSRRSSVATSIAPVDEEVTDVHIDEIIVAANEIAAIAASCKPNVDGSGTTPPPTVPVTVADLLTTPTGSRQFMLLWRRTLDLCAAVVRIRDNVSLQGTLDDLEGDDMEEIRRRRYLGSLTGGGVGPGNRVRSKSRGSVKSTKSDGTAVLRRRQGRDDHQGQAGKGGAEVCVVRHEHHARVAQGALGAWHFVQCLRTALLENETPAQEKGGRSAASSATSSRTTGPARPTGARSRRNGRITCRRDAHC</sequence>
<feature type="region of interest" description="Disordered" evidence="1">
    <location>
        <begin position="150"/>
        <end position="236"/>
    </location>
</feature>
<accession>A0A1Y2I4B7</accession>
<gene>
    <name evidence="2" type="ORF">BCR44DRAFT_1012907</name>
</gene>
<evidence type="ECO:0000256" key="1">
    <source>
        <dbReference type="SAM" id="MobiDB-lite"/>
    </source>
</evidence>
<dbReference type="EMBL" id="MCFL01000001">
    <property type="protein sequence ID" value="ORZ41728.1"/>
    <property type="molecule type" value="Genomic_DNA"/>
</dbReference>
<feature type="region of interest" description="Disordered" evidence="1">
    <location>
        <begin position="441"/>
        <end position="485"/>
    </location>
</feature>
<dbReference type="Proteomes" id="UP000193411">
    <property type="component" value="Unassembled WGS sequence"/>
</dbReference>
<feature type="region of interest" description="Disordered" evidence="1">
    <location>
        <begin position="355"/>
        <end position="402"/>
    </location>
</feature>
<organism evidence="2 3">
    <name type="scientific">Catenaria anguillulae PL171</name>
    <dbReference type="NCBI Taxonomy" id="765915"/>
    <lineage>
        <taxon>Eukaryota</taxon>
        <taxon>Fungi</taxon>
        <taxon>Fungi incertae sedis</taxon>
        <taxon>Blastocladiomycota</taxon>
        <taxon>Blastocladiomycetes</taxon>
        <taxon>Blastocladiales</taxon>
        <taxon>Catenariaceae</taxon>
        <taxon>Catenaria</taxon>
    </lineage>
</organism>
<proteinExistence type="predicted"/>
<feature type="compositionally biased region" description="Polar residues" evidence="1">
    <location>
        <begin position="109"/>
        <end position="119"/>
    </location>
</feature>
<feature type="region of interest" description="Disordered" evidence="1">
    <location>
        <begin position="104"/>
        <end position="136"/>
    </location>
</feature>
<keyword evidence="3" id="KW-1185">Reference proteome</keyword>